<sequence length="300" mass="34176">MCKNYFGCLLVAFSFAGSVLAEEVKPQVYQVDWKEGDTPGSEWVTKGKVMKSPNGARTFLGGITDEAVTSLHVKDLPEHEVLTLEVELFVVGTWDGSNTTWGPDKLNISLLDEYVLLNTTFSNCLANNWTGSQHYPEDMTGRGKYNCFTGISYIGELGYRQQWARYEPVQNVPIDSTYKLKFSVPHSADSFTLNFQSDANEQDGKADDQKEQWYGIGKVTVSTHNDQAVDEKEWAKLRANLLNGFIPISNHAFWEMMRYPDRFRADYQLLKTTSSTQRWWYPRAERLLMKGETLETAKGE</sequence>
<dbReference type="Proteomes" id="UP000184510">
    <property type="component" value="Unassembled WGS sequence"/>
</dbReference>
<dbReference type="EMBL" id="FQYR01000004">
    <property type="protein sequence ID" value="SHJ63997.1"/>
    <property type="molecule type" value="Genomic_DNA"/>
</dbReference>
<organism evidence="2 3">
    <name type="scientific">Rubritalea squalenifaciens DSM 18772</name>
    <dbReference type="NCBI Taxonomy" id="1123071"/>
    <lineage>
        <taxon>Bacteria</taxon>
        <taxon>Pseudomonadati</taxon>
        <taxon>Verrucomicrobiota</taxon>
        <taxon>Verrucomicrobiia</taxon>
        <taxon>Verrucomicrobiales</taxon>
        <taxon>Rubritaleaceae</taxon>
        <taxon>Rubritalea</taxon>
    </lineage>
</organism>
<dbReference type="AlphaFoldDB" id="A0A1M6KYH8"/>
<evidence type="ECO:0000256" key="1">
    <source>
        <dbReference type="SAM" id="SignalP"/>
    </source>
</evidence>
<name>A0A1M6KYH8_9BACT</name>
<dbReference type="STRING" id="1123071.SAMN02745181_2241"/>
<feature type="chain" id="PRO_5012816362" evidence="1">
    <location>
        <begin position="22"/>
        <end position="300"/>
    </location>
</feature>
<keyword evidence="3" id="KW-1185">Reference proteome</keyword>
<reference evidence="2 3" key="1">
    <citation type="submission" date="2016-11" db="EMBL/GenBank/DDBJ databases">
        <authorList>
            <person name="Jaros S."/>
            <person name="Januszkiewicz K."/>
            <person name="Wedrychowicz H."/>
        </authorList>
    </citation>
    <scope>NUCLEOTIDE SEQUENCE [LARGE SCALE GENOMIC DNA]</scope>
    <source>
        <strain evidence="2 3">DSM 18772</strain>
    </source>
</reference>
<evidence type="ECO:0000313" key="3">
    <source>
        <dbReference type="Proteomes" id="UP000184510"/>
    </source>
</evidence>
<keyword evidence="1" id="KW-0732">Signal</keyword>
<evidence type="ECO:0000313" key="2">
    <source>
        <dbReference type="EMBL" id="SHJ63997.1"/>
    </source>
</evidence>
<dbReference type="InParanoid" id="A0A1M6KYH8"/>
<protein>
    <submittedName>
        <fullName evidence="2">Uncharacterized protein</fullName>
    </submittedName>
</protein>
<accession>A0A1M6KYH8</accession>
<gene>
    <name evidence="2" type="ORF">SAMN02745181_2241</name>
</gene>
<feature type="signal peptide" evidence="1">
    <location>
        <begin position="1"/>
        <end position="21"/>
    </location>
</feature>
<proteinExistence type="predicted"/>